<name>F8L7D8_SIMNZ</name>
<proteinExistence type="predicted"/>
<reference evidence="2 3" key="2">
    <citation type="journal article" date="2011" name="Mol. Biol. Evol.">
        <title>Unity in variety--the pan-genome of the Chlamydiae.</title>
        <authorList>
            <person name="Collingro A."/>
            <person name="Tischler P."/>
            <person name="Weinmaier T."/>
            <person name="Penz T."/>
            <person name="Heinz E."/>
            <person name="Brunham R.C."/>
            <person name="Read T.D."/>
            <person name="Bavoil P.M."/>
            <person name="Sachse K."/>
            <person name="Kahane S."/>
            <person name="Friedman M.G."/>
            <person name="Rattei T."/>
            <person name="Myers G.S."/>
            <person name="Horn M."/>
        </authorList>
    </citation>
    <scope>NUCLEOTIDE SEQUENCE [LARGE SCALE GENOMIC DNA]</scope>
    <source>
        <strain evidence="3">ATCC VR-1471 / Z</strain>
    </source>
</reference>
<keyword evidence="3" id="KW-1185">Reference proteome</keyword>
<dbReference type="GO" id="GO:0004518">
    <property type="term" value="F:nuclease activity"/>
    <property type="evidence" value="ECO:0007669"/>
    <property type="project" value="InterPro"/>
</dbReference>
<dbReference type="KEGG" id="sng:SNE_A07900"/>
<sequence length="137" mass="15730">MDSELIPIQFNKIMQSPSYTVFILGTEAKQFAIYTSPHVGVQIQMHLTDQLKPRPYTHDLMNSIFNGLKIELLHVVINDVQDTIYYARLFLEQMVGETKQIMEIDARPSDCLSLALENNVPIYCTKEVFDKVLPIDP</sequence>
<evidence type="ECO:0000313" key="3">
    <source>
        <dbReference type="Proteomes" id="UP000000496"/>
    </source>
</evidence>
<dbReference type="EMBL" id="FR872582">
    <property type="protein sequence ID" value="CCB88667.1"/>
    <property type="molecule type" value="Genomic_DNA"/>
</dbReference>
<reference key="1">
    <citation type="journal article" date="2011" name="Mol. Biol. Evol.">
        <title>Unity in variety -- the pan-genome of the Chlamydiae.</title>
        <authorList>
            <person name="Collingro A."/>
            <person name="Tischler P."/>
            <person name="Weinmaier T."/>
            <person name="Penz T."/>
            <person name="Heinz E."/>
            <person name="Brunham R.C."/>
            <person name="Read T.D."/>
            <person name="Bavoil P.M."/>
            <person name="Sachse K."/>
            <person name="Kahane S."/>
            <person name="Friedman M.G."/>
            <person name="Rattei T."/>
            <person name="Myers G.S.A."/>
            <person name="Horn M."/>
        </authorList>
    </citation>
    <scope>NUCLEOTIDE SEQUENCE</scope>
    <source>
        <strain>Z</strain>
    </source>
</reference>
<dbReference type="HOGENOM" id="CLU_096111_4_0_0"/>
<dbReference type="InterPro" id="IPR003729">
    <property type="entry name" value="Bi_nuclease_dom"/>
</dbReference>
<dbReference type="InterPro" id="IPR036104">
    <property type="entry name" value="BFN_sf"/>
</dbReference>
<dbReference type="STRING" id="331113.SNE_A07900"/>
<dbReference type="OrthoDB" id="9788698at2"/>
<dbReference type="Gene3D" id="3.10.690.10">
    <property type="entry name" value="Bifunctional nuclease domain"/>
    <property type="match status" value="1"/>
</dbReference>
<dbReference type="PANTHER" id="PTHR15160">
    <property type="entry name" value="VON HIPPEL-LINDAU PROTEIN"/>
    <property type="match status" value="1"/>
</dbReference>
<dbReference type="PANTHER" id="PTHR15160:SF1">
    <property type="entry name" value="VON HIPPEL-LINDAU DISEASE TUMOR SUPPRESSOR"/>
    <property type="match status" value="1"/>
</dbReference>
<evidence type="ECO:0000313" key="2">
    <source>
        <dbReference type="EMBL" id="CCB88667.1"/>
    </source>
</evidence>
<evidence type="ECO:0000259" key="1">
    <source>
        <dbReference type="PROSITE" id="PS51658"/>
    </source>
</evidence>
<accession>F8L7D8</accession>
<feature type="domain" description="BFN" evidence="1">
    <location>
        <begin position="1"/>
        <end position="136"/>
    </location>
</feature>
<gene>
    <name evidence="2" type="ordered locus">SNE_A07900</name>
</gene>
<dbReference type="Pfam" id="PF02577">
    <property type="entry name" value="BFN_dom"/>
    <property type="match status" value="1"/>
</dbReference>
<dbReference type="eggNOG" id="COG1259">
    <property type="taxonomic scope" value="Bacteria"/>
</dbReference>
<organism evidence="2 3">
    <name type="scientific">Simkania negevensis (strain ATCC VR-1471 / DSM 27360 / Z)</name>
    <dbReference type="NCBI Taxonomy" id="331113"/>
    <lineage>
        <taxon>Bacteria</taxon>
        <taxon>Pseudomonadati</taxon>
        <taxon>Chlamydiota</taxon>
        <taxon>Chlamydiia</taxon>
        <taxon>Parachlamydiales</taxon>
        <taxon>Simkaniaceae</taxon>
        <taxon>Simkania</taxon>
    </lineage>
</organism>
<dbReference type="SUPFAM" id="SSF103256">
    <property type="entry name" value="Hypothetical protein TM0160"/>
    <property type="match status" value="1"/>
</dbReference>
<dbReference type="Proteomes" id="UP000000496">
    <property type="component" value="Chromosome gsn.131"/>
</dbReference>
<dbReference type="PROSITE" id="PS51658">
    <property type="entry name" value="BFN"/>
    <property type="match status" value="1"/>
</dbReference>
<protein>
    <submittedName>
        <fullName evidence="2">Uncharacterized protein Rv1829/MT1877</fullName>
    </submittedName>
</protein>
<dbReference type="AlphaFoldDB" id="F8L7D8"/>
<dbReference type="RefSeq" id="WP_013943134.1">
    <property type="nucleotide sequence ID" value="NC_015713.1"/>
</dbReference>